<dbReference type="SMART" id="SM00264">
    <property type="entry name" value="BAG"/>
    <property type="match status" value="1"/>
</dbReference>
<dbReference type="Gene3D" id="1.20.58.120">
    <property type="entry name" value="BAG domain"/>
    <property type="match status" value="1"/>
</dbReference>
<feature type="region of interest" description="Disordered" evidence="2">
    <location>
        <begin position="437"/>
        <end position="612"/>
    </location>
</feature>
<evidence type="ECO:0000259" key="4">
    <source>
        <dbReference type="PROSITE" id="PS51035"/>
    </source>
</evidence>
<feature type="region of interest" description="Disordered" evidence="2">
    <location>
        <begin position="1152"/>
        <end position="1171"/>
    </location>
</feature>
<dbReference type="PROSITE" id="PS50004">
    <property type="entry name" value="C2"/>
    <property type="match status" value="1"/>
</dbReference>
<dbReference type="SUPFAM" id="SSF63491">
    <property type="entry name" value="BAG domain"/>
    <property type="match status" value="1"/>
</dbReference>
<protein>
    <submittedName>
        <fullName evidence="5">BAG family molecular chaperone regulator 6</fullName>
    </submittedName>
</protein>
<dbReference type="SMART" id="SM00239">
    <property type="entry name" value="C2"/>
    <property type="match status" value="1"/>
</dbReference>
<dbReference type="InterPro" id="IPR044750">
    <property type="entry name" value="C2_SRC2/BAP"/>
</dbReference>
<keyword evidence="1" id="KW-0175">Coiled coil</keyword>
<accession>A0AAE1T7J7</accession>
<evidence type="ECO:0000313" key="5">
    <source>
        <dbReference type="EMBL" id="KAK4382969.1"/>
    </source>
</evidence>
<evidence type="ECO:0000259" key="3">
    <source>
        <dbReference type="PROSITE" id="PS50004"/>
    </source>
</evidence>
<dbReference type="InterPro" id="IPR000008">
    <property type="entry name" value="C2_dom"/>
</dbReference>
<feature type="region of interest" description="Disordered" evidence="2">
    <location>
        <begin position="754"/>
        <end position="821"/>
    </location>
</feature>
<feature type="compositionally biased region" description="Polar residues" evidence="2">
    <location>
        <begin position="39"/>
        <end position="58"/>
    </location>
</feature>
<dbReference type="FunFam" id="1.20.58.120:FF:000010">
    <property type="entry name" value="BAG family molecular chaperone regulator 6"/>
    <property type="match status" value="1"/>
</dbReference>
<feature type="region of interest" description="Disordered" evidence="2">
    <location>
        <begin position="834"/>
        <end position="867"/>
    </location>
</feature>
<dbReference type="PROSITE" id="PS51035">
    <property type="entry name" value="BAG"/>
    <property type="match status" value="1"/>
</dbReference>
<feature type="compositionally biased region" description="Basic and acidic residues" evidence="2">
    <location>
        <begin position="359"/>
        <end position="371"/>
    </location>
</feature>
<gene>
    <name evidence="5" type="ORF">Sango_2822300</name>
</gene>
<feature type="compositionally biased region" description="Low complexity" evidence="2">
    <location>
        <begin position="1119"/>
        <end position="1141"/>
    </location>
</feature>
<dbReference type="CDD" id="cd04051">
    <property type="entry name" value="C2_SRC2_like"/>
    <property type="match status" value="1"/>
</dbReference>
<dbReference type="PANTHER" id="PTHR32246:SF69">
    <property type="entry name" value="CALCIUM-DEPENDENT LIPID-BINDING (CALB DOMAIN) FAMILY PROTEIN"/>
    <property type="match status" value="1"/>
</dbReference>
<dbReference type="Gene3D" id="2.60.40.150">
    <property type="entry name" value="C2 domain"/>
    <property type="match status" value="1"/>
</dbReference>
<proteinExistence type="predicted"/>
<dbReference type="GO" id="GO:0051087">
    <property type="term" value="F:protein-folding chaperone binding"/>
    <property type="evidence" value="ECO:0007669"/>
    <property type="project" value="InterPro"/>
</dbReference>
<feature type="compositionally biased region" description="Basic and acidic residues" evidence="2">
    <location>
        <begin position="70"/>
        <end position="103"/>
    </location>
</feature>
<dbReference type="InterPro" id="IPR036533">
    <property type="entry name" value="BAG_dom_sf"/>
</dbReference>
<dbReference type="SUPFAM" id="SSF49562">
    <property type="entry name" value="C2 domain (Calcium/lipid-binding domain, CaLB)"/>
    <property type="match status" value="1"/>
</dbReference>
<feature type="compositionally biased region" description="Basic and acidic residues" evidence="2">
    <location>
        <begin position="112"/>
        <end position="123"/>
    </location>
</feature>
<evidence type="ECO:0000256" key="2">
    <source>
        <dbReference type="SAM" id="MobiDB-lite"/>
    </source>
</evidence>
<feature type="compositionally biased region" description="Acidic residues" evidence="2">
    <location>
        <begin position="853"/>
        <end position="864"/>
    </location>
</feature>
<sequence length="1200" mass="132269">MVLMTCSPMIMEKQLSSSQHLEWMAEQHENEGNKVNGANMRQSLGSQKSSGGEQNSIVSGDKIGGQSSPRAKDIPVREVKQQEDKNIFSNKDKERDASMKDTTDSGALKLDNGLKKDPKDGAKRKSTSPPKSPKLPPVCLRVDPLPRRKSANGSSRSPSPPGDKQNPDKPSNKTSKAHNPSESKEPDNIHQDELKKDKGQKTIEVVDGKTLQGKNTDTNMETPVVVPPKSEEISIKKERKNPKRKIYLREKLKLMQQLPKVGTHKKLKQIAKVREQIDEVKNLIQAMESSPDSQGHSKQRNIIAETIMSLLLKLDTVQGLHPSIREVRKSVVRELVSLQEKLDSLKDESENTSGQESVTRQEGDALSKTDKVISSQNADDNPSHLLEVQQSQLDRGSNFENLQSFEATPTAHPSDLLEAQESQLDRGSNYENLQSFEATPTGEEQSEKEKEAAELGSELTIEGEDEMSNEVHQNGEEQCEKEKEAAESVSELTVVGEDEMSNEVHQNGEEQCEKEKEAAESVSELTIEGEDEKSNEVHQNVVSSIEEADELGQSSETSLLQNESSDAGAHFVPAHDDKLESELTELPLGVFGESKNHREIDGETSKDGDLKQPAEGLVEEHIAPELHEDAAVEENKEHIASGLGKENKEHVEFAKLLNLPPSEVSVQSDAEETSPKNEPLNNCKLDNKSGTEEEVDDKAGDALYEADGGAVLPQENANAAMCESSEASDKEIVLITETCKGDVATCNMLHDDFESDTKTSSEEVLDAPTENEKPGHLPQEGKSEVDKADSGECSTQQTESVDAGINDHEGQTADACQEQNEMPLDTIAMEASTRKDGEDITEHSLPPKVLEEQGPEDAIDNEDQDTTHDRMDVALDGAKDMSITQVDPSLRKVSPAKDEITESNKKLIEENERLRDMMLKLIKSGEVQYVWIERLSFRNAYMEMQILEIDLISAQGLKMPSGNLRRLQTYAVTWINPGAKLRTCIDSLGGENPTWNDKFLFRVSNEFISRETSAVAVEIFVVGRIKDILIGSVRFLLSTCLKRATPLASGSIGTPVFTAVQIRRPSGRFQGVLNIAAVVYHSSDYAILEKVSAVSFRELMEKKESESRRLRRLSRGGSRRSQQSSGGESCDSIDSTASSSSAASTALKEWNSVREMAGKTKETKSNGGGSLCGLMMQRKIPFCPSDQNLEFWADSFEDND</sequence>
<dbReference type="PANTHER" id="PTHR32246">
    <property type="entry name" value="INGRESSION PROTEIN FIC1"/>
    <property type="match status" value="1"/>
</dbReference>
<evidence type="ECO:0000313" key="6">
    <source>
        <dbReference type="Proteomes" id="UP001289374"/>
    </source>
</evidence>
<feature type="compositionally biased region" description="Basic and acidic residues" evidence="2">
    <location>
        <begin position="594"/>
        <end position="612"/>
    </location>
</feature>
<feature type="coiled-coil region" evidence="1">
    <location>
        <begin position="897"/>
        <end position="924"/>
    </location>
</feature>
<reference evidence="5" key="2">
    <citation type="journal article" date="2024" name="Plant">
        <title>Genomic evolution and insights into agronomic trait innovations of Sesamum species.</title>
        <authorList>
            <person name="Miao H."/>
            <person name="Wang L."/>
            <person name="Qu L."/>
            <person name="Liu H."/>
            <person name="Sun Y."/>
            <person name="Le M."/>
            <person name="Wang Q."/>
            <person name="Wei S."/>
            <person name="Zheng Y."/>
            <person name="Lin W."/>
            <person name="Duan Y."/>
            <person name="Cao H."/>
            <person name="Xiong S."/>
            <person name="Wang X."/>
            <person name="Wei L."/>
            <person name="Li C."/>
            <person name="Ma Q."/>
            <person name="Ju M."/>
            <person name="Zhao R."/>
            <person name="Li G."/>
            <person name="Mu C."/>
            <person name="Tian Q."/>
            <person name="Mei H."/>
            <person name="Zhang T."/>
            <person name="Gao T."/>
            <person name="Zhang H."/>
        </authorList>
    </citation>
    <scope>NUCLEOTIDE SEQUENCE</scope>
    <source>
        <strain evidence="5">K16</strain>
    </source>
</reference>
<organism evidence="5 6">
    <name type="scientific">Sesamum angolense</name>
    <dbReference type="NCBI Taxonomy" id="2727404"/>
    <lineage>
        <taxon>Eukaryota</taxon>
        <taxon>Viridiplantae</taxon>
        <taxon>Streptophyta</taxon>
        <taxon>Embryophyta</taxon>
        <taxon>Tracheophyta</taxon>
        <taxon>Spermatophyta</taxon>
        <taxon>Magnoliopsida</taxon>
        <taxon>eudicotyledons</taxon>
        <taxon>Gunneridae</taxon>
        <taxon>Pentapetalae</taxon>
        <taxon>asterids</taxon>
        <taxon>lamiids</taxon>
        <taxon>Lamiales</taxon>
        <taxon>Pedaliaceae</taxon>
        <taxon>Sesamum</taxon>
    </lineage>
</organism>
<feature type="domain" description="C2" evidence="3">
    <location>
        <begin position="923"/>
        <end position="1052"/>
    </location>
</feature>
<feature type="compositionally biased region" description="Basic and acidic residues" evidence="2">
    <location>
        <begin position="770"/>
        <end position="790"/>
    </location>
</feature>
<dbReference type="EMBL" id="JACGWL010000626">
    <property type="protein sequence ID" value="KAK4382969.1"/>
    <property type="molecule type" value="Genomic_DNA"/>
</dbReference>
<dbReference type="Proteomes" id="UP001289374">
    <property type="component" value="Unassembled WGS sequence"/>
</dbReference>
<dbReference type="GO" id="GO:0006952">
    <property type="term" value="P:defense response"/>
    <property type="evidence" value="ECO:0007669"/>
    <property type="project" value="InterPro"/>
</dbReference>
<feature type="region of interest" description="Disordered" evidence="2">
    <location>
        <begin position="344"/>
        <end position="383"/>
    </location>
</feature>
<feature type="region of interest" description="Disordered" evidence="2">
    <location>
        <begin position="24"/>
        <end position="231"/>
    </location>
</feature>
<feature type="compositionally biased region" description="Polar residues" evidence="2">
    <location>
        <begin position="212"/>
        <end position="221"/>
    </location>
</feature>
<dbReference type="AlphaFoldDB" id="A0AAE1T7J7"/>
<feature type="compositionally biased region" description="Basic and acidic residues" evidence="2">
    <location>
        <begin position="473"/>
        <end position="486"/>
    </location>
</feature>
<feature type="domain" description="BAG" evidence="4">
    <location>
        <begin position="269"/>
        <end position="346"/>
    </location>
</feature>
<feature type="compositionally biased region" description="Basic and acidic residues" evidence="2">
    <location>
        <begin position="506"/>
        <end position="519"/>
    </location>
</feature>
<dbReference type="InterPro" id="IPR035892">
    <property type="entry name" value="C2_domain_sf"/>
</dbReference>
<feature type="compositionally biased region" description="Basic residues" evidence="2">
    <location>
        <begin position="1109"/>
        <end position="1118"/>
    </location>
</feature>
<feature type="region of interest" description="Disordered" evidence="2">
    <location>
        <begin position="662"/>
        <end position="693"/>
    </location>
</feature>
<feature type="compositionally biased region" description="Basic and acidic residues" evidence="2">
    <location>
        <begin position="179"/>
        <end position="207"/>
    </location>
</feature>
<evidence type="ECO:0000256" key="1">
    <source>
        <dbReference type="SAM" id="Coils"/>
    </source>
</evidence>
<comment type="caution">
    <text evidence="5">The sequence shown here is derived from an EMBL/GenBank/DDBJ whole genome shotgun (WGS) entry which is preliminary data.</text>
</comment>
<reference evidence="5" key="1">
    <citation type="submission" date="2020-06" db="EMBL/GenBank/DDBJ databases">
        <authorList>
            <person name="Li T."/>
            <person name="Hu X."/>
            <person name="Zhang T."/>
            <person name="Song X."/>
            <person name="Zhang H."/>
            <person name="Dai N."/>
            <person name="Sheng W."/>
            <person name="Hou X."/>
            <person name="Wei L."/>
        </authorList>
    </citation>
    <scope>NUCLEOTIDE SEQUENCE</scope>
    <source>
        <strain evidence="5">K16</strain>
        <tissue evidence="5">Leaf</tissue>
    </source>
</reference>
<keyword evidence="6" id="KW-1185">Reference proteome</keyword>
<dbReference type="Pfam" id="PF02179">
    <property type="entry name" value="BAG"/>
    <property type="match status" value="1"/>
</dbReference>
<name>A0AAE1T7J7_9LAMI</name>
<dbReference type="Pfam" id="PF00168">
    <property type="entry name" value="C2"/>
    <property type="match status" value="1"/>
</dbReference>
<dbReference type="InterPro" id="IPR003103">
    <property type="entry name" value="BAG_domain"/>
</dbReference>
<feature type="region of interest" description="Disordered" evidence="2">
    <location>
        <begin position="1107"/>
        <end position="1141"/>
    </location>
</feature>
<feature type="compositionally biased region" description="Polar residues" evidence="2">
    <location>
        <begin position="552"/>
        <end position="565"/>
    </location>
</feature>